<evidence type="ECO:0000256" key="3">
    <source>
        <dbReference type="ARBA" id="ARBA00022452"/>
    </source>
</evidence>
<protein>
    <submittedName>
        <fullName evidence="13">TonB-dependent receptor</fullName>
    </submittedName>
</protein>
<evidence type="ECO:0000256" key="1">
    <source>
        <dbReference type="ARBA" id="ARBA00004571"/>
    </source>
</evidence>
<keyword evidence="4" id="KW-0406">Ion transport</keyword>
<evidence type="ECO:0000256" key="5">
    <source>
        <dbReference type="ARBA" id="ARBA00022692"/>
    </source>
</evidence>
<dbReference type="PROSITE" id="PS52016">
    <property type="entry name" value="TONB_DEPENDENT_REC_3"/>
    <property type="match status" value="1"/>
</dbReference>
<dbReference type="InterPro" id="IPR023997">
    <property type="entry name" value="TonB-dep_OMP_SusC/RagA_CS"/>
</dbReference>
<keyword evidence="6" id="KW-0408">Iron</keyword>
<dbReference type="NCBIfam" id="TIGR04056">
    <property type="entry name" value="OMP_RagA_SusC"/>
    <property type="match status" value="1"/>
</dbReference>
<dbReference type="Pfam" id="PF07660">
    <property type="entry name" value="STN"/>
    <property type="match status" value="1"/>
</dbReference>
<dbReference type="EMBL" id="JAUEII010000039">
    <property type="protein sequence ID" value="MDN0050515.1"/>
    <property type="molecule type" value="Genomic_DNA"/>
</dbReference>
<keyword evidence="4" id="KW-0410">Iron transport</keyword>
<dbReference type="InterPro" id="IPR011662">
    <property type="entry name" value="Secretin/TonB_short_N"/>
</dbReference>
<feature type="chain" id="PRO_5047256722" evidence="11">
    <location>
        <begin position="24"/>
        <end position="1132"/>
    </location>
</feature>
<keyword evidence="8 10" id="KW-0472">Membrane</keyword>
<dbReference type="InterPro" id="IPR036942">
    <property type="entry name" value="Beta-barrel_TonB_sf"/>
</dbReference>
<dbReference type="Proteomes" id="UP001167871">
    <property type="component" value="Unassembled WGS sequence"/>
</dbReference>
<keyword evidence="14" id="KW-1185">Reference proteome</keyword>
<evidence type="ECO:0000259" key="12">
    <source>
        <dbReference type="SMART" id="SM00965"/>
    </source>
</evidence>
<evidence type="ECO:0000256" key="8">
    <source>
        <dbReference type="ARBA" id="ARBA00023136"/>
    </source>
</evidence>
<evidence type="ECO:0000256" key="9">
    <source>
        <dbReference type="ARBA" id="ARBA00023237"/>
    </source>
</evidence>
<evidence type="ECO:0000313" key="13">
    <source>
        <dbReference type="EMBL" id="MDN0050515.1"/>
    </source>
</evidence>
<name>A0ABT7X8V2_9BACE</name>
<comment type="subcellular location">
    <subcellularLocation>
        <location evidence="1 10">Cell outer membrane</location>
        <topology evidence="1 10">Multi-pass membrane protein</topology>
    </subcellularLocation>
</comment>
<dbReference type="RefSeq" id="WP_087249909.1">
    <property type="nucleotide sequence ID" value="NZ_JACJJF010000082.1"/>
</dbReference>
<dbReference type="InterPro" id="IPR000531">
    <property type="entry name" value="Beta-barrel_TonB"/>
</dbReference>
<keyword evidence="9 10" id="KW-0998">Cell outer membrane</keyword>
<evidence type="ECO:0000256" key="4">
    <source>
        <dbReference type="ARBA" id="ARBA00022496"/>
    </source>
</evidence>
<keyword evidence="11" id="KW-0732">Signal</keyword>
<dbReference type="Pfam" id="PF00593">
    <property type="entry name" value="TonB_dep_Rec_b-barrel"/>
    <property type="match status" value="1"/>
</dbReference>
<reference evidence="13" key="2">
    <citation type="submission" date="2024-05" db="EMBL/GenBank/DDBJ databases">
        <title>Identification and characterization of horizontal gene transfer across gut microbiota members of farm animals based on homology search.</title>
        <authorList>
            <person name="Schwarzerova J."/>
            <person name="Nykrynova M."/>
            <person name="Jureckova K."/>
            <person name="Cejkova D."/>
            <person name="Rychlik I."/>
        </authorList>
    </citation>
    <scope>NUCLEOTIDE SEQUENCE</scope>
    <source>
        <strain evidence="13">84_SSukc20</strain>
    </source>
</reference>
<dbReference type="NCBIfam" id="TIGR04057">
    <property type="entry name" value="SusC_RagA_signa"/>
    <property type="match status" value="1"/>
</dbReference>
<keyword evidence="7" id="KW-0798">TonB box</keyword>
<keyword evidence="13" id="KW-0675">Receptor</keyword>
<evidence type="ECO:0000256" key="2">
    <source>
        <dbReference type="ARBA" id="ARBA00022448"/>
    </source>
</evidence>
<dbReference type="SUPFAM" id="SSF49464">
    <property type="entry name" value="Carboxypeptidase regulatory domain-like"/>
    <property type="match status" value="1"/>
</dbReference>
<reference evidence="13" key="1">
    <citation type="submission" date="2023-06" db="EMBL/GenBank/DDBJ databases">
        <authorList>
            <person name="Zeman M."/>
            <person name="Kubasova T."/>
            <person name="Jahodarova E."/>
            <person name="Nykrynova M."/>
            <person name="Rychlik I."/>
        </authorList>
    </citation>
    <scope>NUCLEOTIDE SEQUENCE</scope>
    <source>
        <strain evidence="13">84_SSukc20</strain>
    </source>
</reference>
<dbReference type="InterPro" id="IPR039426">
    <property type="entry name" value="TonB-dep_rcpt-like"/>
</dbReference>
<dbReference type="Gene3D" id="2.40.170.20">
    <property type="entry name" value="TonB-dependent receptor, beta-barrel domain"/>
    <property type="match status" value="1"/>
</dbReference>
<keyword evidence="3 10" id="KW-1134">Transmembrane beta strand</keyword>
<comment type="caution">
    <text evidence="13">The sequence shown here is derived from an EMBL/GenBank/DDBJ whole genome shotgun (WGS) entry which is preliminary data.</text>
</comment>
<dbReference type="InterPro" id="IPR037066">
    <property type="entry name" value="Plug_dom_sf"/>
</dbReference>
<proteinExistence type="inferred from homology"/>
<dbReference type="InterPro" id="IPR008969">
    <property type="entry name" value="CarboxyPept-like_regulatory"/>
</dbReference>
<dbReference type="InterPro" id="IPR023996">
    <property type="entry name" value="TonB-dep_OMP_SusC/RagA"/>
</dbReference>
<evidence type="ECO:0000256" key="6">
    <source>
        <dbReference type="ARBA" id="ARBA00023004"/>
    </source>
</evidence>
<keyword evidence="2 10" id="KW-0813">Transport</keyword>
<feature type="domain" description="Secretin/TonB short N-terminal" evidence="12">
    <location>
        <begin position="48"/>
        <end position="100"/>
    </location>
</feature>
<evidence type="ECO:0000256" key="10">
    <source>
        <dbReference type="PROSITE-ProRule" id="PRU01360"/>
    </source>
</evidence>
<keyword evidence="5 10" id="KW-0812">Transmembrane</keyword>
<gene>
    <name evidence="13" type="ORF">QVO10_14225</name>
</gene>
<accession>A0ABT7X8V2</accession>
<sequence>MRYFSKAMLVASAAFCLNLSAYSQDISLKINNVTVKEAMERLKKDTGYSFVFSSKDVNTSKRVSISVNDATIEDVVKQILKGQQSLEYEIQGKKIILKRITNSPSKSQSIPGKVTGKVLDVFGEPIIGATVKEVGTTNGTISDLDGNFILEISDNSELEVSYIGFKAQKFQNVSGQNLSIVLKEDNEVLEEVVVVGYGVQKKADLTSSIATLNPSEVLKAPGGIESALQGNIAGVNVSGGKIRIRGTSSITGDTDPLWVVDGVIGGEVPNDDEIETIQVLKDAASAAIYGVRGANGVIVVTTKRGKSGAPQISFNSYWGSGTPSKKLKVLNAYDYAVYANELFYNAATPQAREDGSWRASVPSNNANPSNPMAETDWWDEYFFNNFYQKYDLAVSGGSDVLNYRLGATYTSDDKSGVERRNQSQNIYAYVQGTKGRFTYGGRLQLTYSNNKSTADGSLQNILQLPPNEPVYDENNKDINGGYYQTGMGDGLDIPNQVFFIHEDRNKTKSYRGIANVFGELKIFDWLKFKLSYTYSYYSSNYQRFRPKFVLASGGGGGVQNYNLLETTNSGNSRQQVEGLFTFDKDFGNHNISGIAGLSSETYYTYTRGFSGRSQEQTDFGVENLFQDDVSSSGTITEEAYYSVLARLMYSYSGKYMFTANFRADESSKFAKGNRWGYFPSFSIGWRISEEPWMKKLTDNWMTNLKIRATLGWIGSAGGVGNYAYQSVVNTVGYTYSFGKQTNNSVDSSVPAPRPSSIANRNLSWETTCDMGVGFDLGAFRDRLTITFDYYKRNVKDMLLNVQLPNSVGAGSSVVMNAGSMTNWGIELQATWRDKVGDFEYSVSPNFSFYRNNVTDLGNAESLVGGFLDQLGTNVTKTVVGQPVAQFWGYRTDGLFKTDDEAINYVNSKGERLQPSAAAGDLKFVDLNNDGKISEEDKTFIGSSIPTASVGLNLSFGYKGFDLSMLFQGDLGIDVYNNYKSTLLAGKALHNQLEDIKDCFRATDVTFTTAGGETIHLPANTDTDIPRVISGDPNQNSSRASDYFVEDASYIRCNNITLGYSFNTNVLSKLKIISRLRIYAGVKNPFTITGYSMLDPQVPNGGATLDRGVDGRFYTFVGYYSQREFFAGVQLSF</sequence>
<dbReference type="Pfam" id="PF13715">
    <property type="entry name" value="CarbopepD_reg_2"/>
    <property type="match status" value="1"/>
</dbReference>
<dbReference type="SUPFAM" id="SSF56935">
    <property type="entry name" value="Porins"/>
    <property type="match status" value="1"/>
</dbReference>
<evidence type="ECO:0000256" key="7">
    <source>
        <dbReference type="ARBA" id="ARBA00023077"/>
    </source>
</evidence>
<organism evidence="13 14">
    <name type="scientific">Bacteroides gallinaceum</name>
    <dbReference type="NCBI Taxonomy" id="1462571"/>
    <lineage>
        <taxon>Bacteria</taxon>
        <taxon>Pseudomonadati</taxon>
        <taxon>Bacteroidota</taxon>
        <taxon>Bacteroidia</taxon>
        <taxon>Bacteroidales</taxon>
        <taxon>Bacteroidaceae</taxon>
        <taxon>Bacteroides</taxon>
    </lineage>
</organism>
<comment type="similarity">
    <text evidence="10">Belongs to the TonB-dependent receptor family.</text>
</comment>
<dbReference type="Gene3D" id="2.170.130.10">
    <property type="entry name" value="TonB-dependent receptor, plug domain"/>
    <property type="match status" value="1"/>
</dbReference>
<evidence type="ECO:0000256" key="11">
    <source>
        <dbReference type="SAM" id="SignalP"/>
    </source>
</evidence>
<feature type="signal peptide" evidence="11">
    <location>
        <begin position="1"/>
        <end position="23"/>
    </location>
</feature>
<evidence type="ECO:0000313" key="14">
    <source>
        <dbReference type="Proteomes" id="UP001167871"/>
    </source>
</evidence>
<dbReference type="SMART" id="SM00965">
    <property type="entry name" value="STN"/>
    <property type="match status" value="1"/>
</dbReference>